<reference evidence="2 5" key="1">
    <citation type="journal article" date="2011" name="Nature">
        <title>The Medicago genome provides insight into the evolution of rhizobial symbioses.</title>
        <authorList>
            <person name="Young N.D."/>
            <person name="Debelle F."/>
            <person name="Oldroyd G.E."/>
            <person name="Geurts R."/>
            <person name="Cannon S.B."/>
            <person name="Udvardi M.K."/>
            <person name="Benedito V.A."/>
            <person name="Mayer K.F."/>
            <person name="Gouzy J."/>
            <person name="Schoof H."/>
            <person name="Van de Peer Y."/>
            <person name="Proost S."/>
            <person name="Cook D.R."/>
            <person name="Meyers B.C."/>
            <person name="Spannagl M."/>
            <person name="Cheung F."/>
            <person name="De Mita S."/>
            <person name="Krishnakumar V."/>
            <person name="Gundlach H."/>
            <person name="Zhou S."/>
            <person name="Mudge J."/>
            <person name="Bharti A.K."/>
            <person name="Murray J.D."/>
            <person name="Naoumkina M.A."/>
            <person name="Rosen B."/>
            <person name="Silverstein K.A."/>
            <person name="Tang H."/>
            <person name="Rombauts S."/>
            <person name="Zhao P.X."/>
            <person name="Zhou P."/>
            <person name="Barbe V."/>
            <person name="Bardou P."/>
            <person name="Bechner M."/>
            <person name="Bellec A."/>
            <person name="Berger A."/>
            <person name="Berges H."/>
            <person name="Bidwell S."/>
            <person name="Bisseling T."/>
            <person name="Choisne N."/>
            <person name="Couloux A."/>
            <person name="Denny R."/>
            <person name="Deshpande S."/>
            <person name="Dai X."/>
            <person name="Doyle J.J."/>
            <person name="Dudez A.M."/>
            <person name="Farmer A.D."/>
            <person name="Fouteau S."/>
            <person name="Franken C."/>
            <person name="Gibelin C."/>
            <person name="Gish J."/>
            <person name="Goldstein S."/>
            <person name="Gonzalez A.J."/>
            <person name="Green P.J."/>
            <person name="Hallab A."/>
            <person name="Hartog M."/>
            <person name="Hua A."/>
            <person name="Humphray S.J."/>
            <person name="Jeong D.H."/>
            <person name="Jing Y."/>
            <person name="Jocker A."/>
            <person name="Kenton S.M."/>
            <person name="Kim D.J."/>
            <person name="Klee K."/>
            <person name="Lai H."/>
            <person name="Lang C."/>
            <person name="Lin S."/>
            <person name="Macmil S.L."/>
            <person name="Magdelenat G."/>
            <person name="Matthews L."/>
            <person name="McCorrison J."/>
            <person name="Monaghan E.L."/>
            <person name="Mun J.H."/>
            <person name="Najar F.Z."/>
            <person name="Nicholson C."/>
            <person name="Noirot C."/>
            <person name="O'Bleness M."/>
            <person name="Paule C.R."/>
            <person name="Poulain J."/>
            <person name="Prion F."/>
            <person name="Qin B."/>
            <person name="Qu C."/>
            <person name="Retzel E.F."/>
            <person name="Riddle C."/>
            <person name="Sallet E."/>
            <person name="Samain S."/>
            <person name="Samson N."/>
            <person name="Sanders I."/>
            <person name="Saurat O."/>
            <person name="Scarpelli C."/>
            <person name="Schiex T."/>
            <person name="Segurens B."/>
            <person name="Severin A.J."/>
            <person name="Sherrier D.J."/>
            <person name="Shi R."/>
            <person name="Sims S."/>
            <person name="Singer S.R."/>
            <person name="Sinharoy S."/>
            <person name="Sterck L."/>
            <person name="Viollet A."/>
            <person name="Wang B.B."/>
            <person name="Wang K."/>
            <person name="Wang M."/>
            <person name="Wang X."/>
            <person name="Warfsmann J."/>
            <person name="Weissenbach J."/>
            <person name="White D.D."/>
            <person name="White J.D."/>
            <person name="Wiley G.B."/>
            <person name="Wincker P."/>
            <person name="Xing Y."/>
            <person name="Yang L."/>
            <person name="Yao Z."/>
            <person name="Ying F."/>
            <person name="Zhai J."/>
            <person name="Zhou L."/>
            <person name="Zuber A."/>
            <person name="Denarie J."/>
            <person name="Dixon R.A."/>
            <person name="May G.D."/>
            <person name="Schwartz D.C."/>
            <person name="Rogers J."/>
            <person name="Quetier F."/>
            <person name="Town C.D."/>
            <person name="Roe B.A."/>
        </authorList>
    </citation>
    <scope>NUCLEOTIDE SEQUENCE [LARGE SCALE GENOMIC DNA]</scope>
    <source>
        <strain evidence="2">A17</strain>
        <strain evidence="4 5">cv. Jemalong A17</strain>
    </source>
</reference>
<feature type="transmembrane region" description="Helical" evidence="1">
    <location>
        <begin position="68"/>
        <end position="86"/>
    </location>
</feature>
<reference evidence="4" key="3">
    <citation type="submission" date="2015-04" db="UniProtKB">
        <authorList>
            <consortium name="EnsemblPlants"/>
        </authorList>
    </citation>
    <scope>IDENTIFICATION</scope>
    <source>
        <strain evidence="4">cv. Jemalong A17</strain>
    </source>
</reference>
<feature type="transmembrane region" description="Helical" evidence="1">
    <location>
        <begin position="34"/>
        <end position="61"/>
    </location>
</feature>
<proteinExistence type="predicted"/>
<organism evidence="2 5">
    <name type="scientific">Medicago truncatula</name>
    <name type="common">Barrel medic</name>
    <name type="synonym">Medicago tribuloides</name>
    <dbReference type="NCBI Taxonomy" id="3880"/>
    <lineage>
        <taxon>Eukaryota</taxon>
        <taxon>Viridiplantae</taxon>
        <taxon>Streptophyta</taxon>
        <taxon>Embryophyta</taxon>
        <taxon>Tracheophyta</taxon>
        <taxon>Spermatophyta</taxon>
        <taxon>Magnoliopsida</taxon>
        <taxon>eudicotyledons</taxon>
        <taxon>Gunneridae</taxon>
        <taxon>Pentapetalae</taxon>
        <taxon>rosids</taxon>
        <taxon>fabids</taxon>
        <taxon>Fabales</taxon>
        <taxon>Fabaceae</taxon>
        <taxon>Papilionoideae</taxon>
        <taxon>50 kb inversion clade</taxon>
        <taxon>NPAAA clade</taxon>
        <taxon>Hologalegina</taxon>
        <taxon>IRL clade</taxon>
        <taxon>Trifolieae</taxon>
        <taxon>Medicago</taxon>
    </lineage>
</organism>
<sequence>MGGAARPVLTSVGFWRRFPMVRLGVWVGLLSPPYWPVSGVLLCSSVSVPVAVCAGWGLLLGGFRERPLAALLVYLVQYCLFIYLYISLSLKKIIN</sequence>
<name>G7JSN0_MEDTR</name>
<reference evidence="2 5" key="2">
    <citation type="journal article" date="2014" name="BMC Genomics">
        <title>An improved genome release (version Mt4.0) for the model legume Medicago truncatula.</title>
        <authorList>
            <person name="Tang H."/>
            <person name="Krishnakumar V."/>
            <person name="Bidwell S."/>
            <person name="Rosen B."/>
            <person name="Chan A."/>
            <person name="Zhou S."/>
            <person name="Gentzbittel L."/>
            <person name="Childs K.L."/>
            <person name="Yandell M."/>
            <person name="Gundlach H."/>
            <person name="Mayer K.F."/>
            <person name="Schwartz D.C."/>
            <person name="Town C.D."/>
        </authorList>
    </citation>
    <scope>GENOME REANNOTATION</scope>
    <source>
        <strain evidence="4 5">cv. Jemalong A17</strain>
    </source>
</reference>
<reference evidence="3" key="5">
    <citation type="journal article" date="2018" name="Nat. Plants">
        <title>Whole-genome landscape of Medicago truncatula symbiotic genes.</title>
        <authorList>
            <person name="Pecrix Y."/>
            <person name="Gamas P."/>
            <person name="Carrere S."/>
        </authorList>
    </citation>
    <scope>NUCLEOTIDE SEQUENCE</scope>
    <source>
        <tissue evidence="3">Leaves</tissue>
    </source>
</reference>
<dbReference type="PaxDb" id="3880-AES88775"/>
<dbReference type="Proteomes" id="UP000002051">
    <property type="component" value="Chromosome 4"/>
</dbReference>
<keyword evidence="1" id="KW-0472">Membrane</keyword>
<dbReference type="EnsemblPlants" id="AES88775">
    <property type="protein sequence ID" value="AES88775"/>
    <property type="gene ID" value="MTR_4g062070"/>
</dbReference>
<evidence type="ECO:0000313" key="6">
    <source>
        <dbReference type="Proteomes" id="UP000265566"/>
    </source>
</evidence>
<keyword evidence="5" id="KW-1185">Reference proteome</keyword>
<dbReference type="Proteomes" id="UP000265566">
    <property type="component" value="Chromosome 4"/>
</dbReference>
<keyword evidence="1" id="KW-1133">Transmembrane helix</keyword>
<evidence type="ECO:0000256" key="1">
    <source>
        <dbReference type="SAM" id="Phobius"/>
    </source>
</evidence>
<keyword evidence="1 2" id="KW-0812">Transmembrane</keyword>
<dbReference type="Gramene" id="rna23259">
    <property type="protein sequence ID" value="RHN60869.1"/>
    <property type="gene ID" value="gene23259"/>
</dbReference>
<evidence type="ECO:0000313" key="2">
    <source>
        <dbReference type="EMBL" id="AES88775.1"/>
    </source>
</evidence>
<evidence type="ECO:0000313" key="5">
    <source>
        <dbReference type="Proteomes" id="UP000002051"/>
    </source>
</evidence>
<dbReference type="HOGENOM" id="CLU_2376006_0_0_1"/>
<gene>
    <name evidence="2" type="ordered locus">MTR_4g062070</name>
    <name evidence="3" type="ORF">MtrunA17_Chr4g0030521</name>
</gene>
<reference evidence="6" key="4">
    <citation type="journal article" date="2018" name="Nat. Plants">
        <title>Whole-genome landscape of Medicago truncatula symbiotic genes.</title>
        <authorList>
            <person name="Pecrix Y."/>
            <person name="Staton S.E."/>
            <person name="Sallet E."/>
            <person name="Lelandais-Briere C."/>
            <person name="Moreau S."/>
            <person name="Carrere S."/>
            <person name="Blein T."/>
            <person name="Jardinaud M.F."/>
            <person name="Latrasse D."/>
            <person name="Zouine M."/>
            <person name="Zahm M."/>
            <person name="Kreplak J."/>
            <person name="Mayjonade B."/>
            <person name="Satge C."/>
            <person name="Perez M."/>
            <person name="Cauet S."/>
            <person name="Marande W."/>
            <person name="Chantry-Darmon C."/>
            <person name="Lopez-Roques C."/>
            <person name="Bouchez O."/>
            <person name="Berard A."/>
            <person name="Debelle F."/>
            <person name="Munos S."/>
            <person name="Bendahmane A."/>
            <person name="Berges H."/>
            <person name="Niebel A."/>
            <person name="Buitink J."/>
            <person name="Frugier F."/>
            <person name="Benhamed M."/>
            <person name="Crespi M."/>
            <person name="Gouzy J."/>
            <person name="Gamas P."/>
        </authorList>
    </citation>
    <scope>NUCLEOTIDE SEQUENCE [LARGE SCALE GENOMIC DNA]</scope>
    <source>
        <strain evidence="6">cv. Jemalong A17</strain>
    </source>
</reference>
<dbReference type="EMBL" id="CM001220">
    <property type="protein sequence ID" value="AES88775.1"/>
    <property type="molecule type" value="Genomic_DNA"/>
</dbReference>
<evidence type="ECO:0000313" key="3">
    <source>
        <dbReference type="EMBL" id="RHN60869.1"/>
    </source>
</evidence>
<dbReference type="AlphaFoldDB" id="G7JSN0"/>
<accession>G7JSN0</accession>
<protein>
    <submittedName>
        <fullName evidence="2">Transmembrane protein, putative</fullName>
    </submittedName>
</protein>
<evidence type="ECO:0000313" key="4">
    <source>
        <dbReference type="EnsemblPlants" id="AES88775"/>
    </source>
</evidence>
<dbReference type="EMBL" id="PSQE01000004">
    <property type="protein sequence ID" value="RHN60869.1"/>
    <property type="molecule type" value="Genomic_DNA"/>
</dbReference>